<dbReference type="Gene3D" id="3.90.550.10">
    <property type="entry name" value="Spore Coat Polysaccharide Biosynthesis Protein SpsA, Chain A"/>
    <property type="match status" value="1"/>
</dbReference>
<accession>A0ABT9SYW2</accession>
<dbReference type="InterPro" id="IPR050834">
    <property type="entry name" value="Glycosyltransf_2"/>
</dbReference>
<dbReference type="Pfam" id="PF00535">
    <property type="entry name" value="Glycos_transf_2"/>
    <property type="match status" value="1"/>
</dbReference>
<dbReference type="PANTHER" id="PTHR43685:SF2">
    <property type="entry name" value="GLYCOSYLTRANSFERASE 2-LIKE DOMAIN-CONTAINING PROTEIN"/>
    <property type="match status" value="1"/>
</dbReference>
<comment type="caution">
    <text evidence="2">The sequence shown here is derived from an EMBL/GenBank/DDBJ whole genome shotgun (WGS) entry which is preliminary data.</text>
</comment>
<sequence length="308" mass="34478">MSTYNHRRYIADCLLSVLSQDVDADVEVWVGDDMSDDGTSDIIAALVKDWPGQVHHVIHTERQGPIGNLRSTIALADGDFIAHLDGDDFWLPGKLREQLAVLQAAPDCAACCANASVFDDEREPVGIFSNARSQQFDTSGLLRRGNFLNHSSLFYRGGFRAAVLELTPPFIDYRIHLALSAAGGVAYTSKLLVGYRSNSSGSMLVRDNEAVRRQYFEAIEAALPEVSVTIRAKACADFMRRVAFRALRLRRLTMLREWWPEALRGSEETAPRFLIRCLACFLAESARQTLQTLTAFVLRAQTRVLYFR</sequence>
<protein>
    <submittedName>
        <fullName evidence="2">Glycosyltransferase involved in cell wall biosynthesis</fullName>
    </submittedName>
</protein>
<name>A0ABT9SYW2_9GAMM</name>
<dbReference type="InterPro" id="IPR029044">
    <property type="entry name" value="Nucleotide-diphossugar_trans"/>
</dbReference>
<dbReference type="InterPro" id="IPR001173">
    <property type="entry name" value="Glyco_trans_2-like"/>
</dbReference>
<dbReference type="Proteomes" id="UP001237737">
    <property type="component" value="Unassembled WGS sequence"/>
</dbReference>
<proteinExistence type="predicted"/>
<gene>
    <name evidence="2" type="ORF">J2T07_002359</name>
</gene>
<evidence type="ECO:0000313" key="2">
    <source>
        <dbReference type="EMBL" id="MDQ0010169.1"/>
    </source>
</evidence>
<dbReference type="EMBL" id="JAUSSK010000003">
    <property type="protein sequence ID" value="MDQ0010169.1"/>
    <property type="molecule type" value="Genomic_DNA"/>
</dbReference>
<keyword evidence="3" id="KW-1185">Reference proteome</keyword>
<evidence type="ECO:0000313" key="3">
    <source>
        <dbReference type="Proteomes" id="UP001237737"/>
    </source>
</evidence>
<feature type="domain" description="Glycosyltransferase 2-like" evidence="1">
    <location>
        <begin position="1"/>
        <end position="126"/>
    </location>
</feature>
<reference evidence="2 3" key="1">
    <citation type="submission" date="2023-07" db="EMBL/GenBank/DDBJ databases">
        <title>Sorghum-associated microbial communities from plants grown in Nebraska, USA.</title>
        <authorList>
            <person name="Schachtman D."/>
        </authorList>
    </citation>
    <scope>NUCLEOTIDE SEQUENCE [LARGE SCALE GENOMIC DNA]</scope>
    <source>
        <strain evidence="2 3">CC60</strain>
    </source>
</reference>
<dbReference type="SUPFAM" id="SSF53448">
    <property type="entry name" value="Nucleotide-diphospho-sugar transferases"/>
    <property type="match status" value="1"/>
</dbReference>
<organism evidence="2 3">
    <name type="scientific">Luteibacter jiangsuensis</name>
    <dbReference type="NCBI Taxonomy" id="637577"/>
    <lineage>
        <taxon>Bacteria</taxon>
        <taxon>Pseudomonadati</taxon>
        <taxon>Pseudomonadota</taxon>
        <taxon>Gammaproteobacteria</taxon>
        <taxon>Lysobacterales</taxon>
        <taxon>Rhodanobacteraceae</taxon>
        <taxon>Luteibacter</taxon>
    </lineage>
</organism>
<dbReference type="PANTHER" id="PTHR43685">
    <property type="entry name" value="GLYCOSYLTRANSFERASE"/>
    <property type="match status" value="1"/>
</dbReference>
<evidence type="ECO:0000259" key="1">
    <source>
        <dbReference type="Pfam" id="PF00535"/>
    </source>
</evidence>